<proteinExistence type="predicted"/>
<accession>A0ABR0JW32</accession>
<organism evidence="2 3">
    <name type="scientific">Lithohypha guttulata</name>
    <dbReference type="NCBI Taxonomy" id="1690604"/>
    <lineage>
        <taxon>Eukaryota</taxon>
        <taxon>Fungi</taxon>
        <taxon>Dikarya</taxon>
        <taxon>Ascomycota</taxon>
        <taxon>Pezizomycotina</taxon>
        <taxon>Eurotiomycetes</taxon>
        <taxon>Chaetothyriomycetidae</taxon>
        <taxon>Chaetothyriales</taxon>
        <taxon>Trichomeriaceae</taxon>
        <taxon>Lithohypha</taxon>
    </lineage>
</organism>
<evidence type="ECO:0000313" key="3">
    <source>
        <dbReference type="Proteomes" id="UP001345013"/>
    </source>
</evidence>
<keyword evidence="3" id="KW-1185">Reference proteome</keyword>
<sequence length="479" mass="53518">MAELGTSRHHFYGSTTISGQATALLGNKYNGVGDTFQIQEAKFLVCEDALHSHSRQHLIIGALKQNLLQIDQGGGASRGQKRKWSRFQCLNTSDALKRARHCYEVAECAGSTQCHMCGTPALLSANKRPQAILDLNSRAQSTRDRLFHDMDKLVALGIPAAIVSLLIYRHVSYEAVSEMVSQLVRDPVFHLVSGAIGYWLSIMFPRAPAIQSPLNELGGSQDVTVLEDIYGIRRKFSRSYFADSEILEGFFRWHYKGSPAESLAADKQYNLMIEDRTGPPVTLSELCEMGLGQSRVFQPPYTVIMAVLYRASTKRCLDCTNEITSIENVGTCTYCRRTYRICEAYFQNSWKQQDVGHSLPLCATRDIAPALGGLGAFRNVDLGLTWKARRLAPFERGTEEWTQRATELTKAAYASNKVNPHAIPMAKLKTAKPRRSTSRRKRRDSTCGGDYTPRTCESAFDFEYGPLLPNSKQRMLSSC</sequence>
<name>A0ABR0JW32_9EURO</name>
<dbReference type="EMBL" id="JAVRRG010000242">
    <property type="protein sequence ID" value="KAK5075832.1"/>
    <property type="molecule type" value="Genomic_DNA"/>
</dbReference>
<gene>
    <name evidence="2" type="ORF">LTR24_009844</name>
</gene>
<feature type="compositionally biased region" description="Basic residues" evidence="1">
    <location>
        <begin position="429"/>
        <end position="443"/>
    </location>
</feature>
<reference evidence="2 3" key="1">
    <citation type="submission" date="2023-08" db="EMBL/GenBank/DDBJ databases">
        <title>Black Yeasts Isolated from many extreme environments.</title>
        <authorList>
            <person name="Coleine C."/>
            <person name="Stajich J.E."/>
            <person name="Selbmann L."/>
        </authorList>
    </citation>
    <scope>NUCLEOTIDE SEQUENCE [LARGE SCALE GENOMIC DNA]</scope>
    <source>
        <strain evidence="2 3">CCFEE 5885</strain>
    </source>
</reference>
<comment type="caution">
    <text evidence="2">The sequence shown here is derived from an EMBL/GenBank/DDBJ whole genome shotgun (WGS) entry which is preliminary data.</text>
</comment>
<dbReference type="Proteomes" id="UP001345013">
    <property type="component" value="Unassembled WGS sequence"/>
</dbReference>
<protein>
    <submittedName>
        <fullName evidence="2">Uncharacterized protein</fullName>
    </submittedName>
</protein>
<evidence type="ECO:0000256" key="1">
    <source>
        <dbReference type="SAM" id="MobiDB-lite"/>
    </source>
</evidence>
<feature type="region of interest" description="Disordered" evidence="1">
    <location>
        <begin position="428"/>
        <end position="449"/>
    </location>
</feature>
<evidence type="ECO:0000313" key="2">
    <source>
        <dbReference type="EMBL" id="KAK5075832.1"/>
    </source>
</evidence>